<organism evidence="1 2">
    <name type="scientific">Ditylenchus dipsaci</name>
    <dbReference type="NCBI Taxonomy" id="166011"/>
    <lineage>
        <taxon>Eukaryota</taxon>
        <taxon>Metazoa</taxon>
        <taxon>Ecdysozoa</taxon>
        <taxon>Nematoda</taxon>
        <taxon>Chromadorea</taxon>
        <taxon>Rhabditida</taxon>
        <taxon>Tylenchina</taxon>
        <taxon>Tylenchomorpha</taxon>
        <taxon>Sphaerularioidea</taxon>
        <taxon>Anguinidae</taxon>
        <taxon>Anguininae</taxon>
        <taxon>Ditylenchus</taxon>
    </lineage>
</organism>
<dbReference type="WBParaSite" id="jg19728">
    <property type="protein sequence ID" value="jg19728"/>
    <property type="gene ID" value="jg19728"/>
</dbReference>
<evidence type="ECO:0000313" key="2">
    <source>
        <dbReference type="WBParaSite" id="jg19728"/>
    </source>
</evidence>
<reference evidence="2" key="1">
    <citation type="submission" date="2022-11" db="UniProtKB">
        <authorList>
            <consortium name="WormBaseParasite"/>
        </authorList>
    </citation>
    <scope>IDENTIFICATION</scope>
</reference>
<sequence>MLEGHVFEIKQDEIFGDVQLLQQLNSQRKSHGNDANLALPKENLQWIGDFCSSSYYRSRAEKSLQLPEESQYHFGKKQKIEQLRADAVKTIGVTLGKYGPIVHGAPAKIANWSSTYDKPLKDVKFLPCFQQAIQGDRFLLYDSRDAEPGQSVMFIFLFKMFIRLLRDNPN</sequence>
<dbReference type="AlphaFoldDB" id="A0A915DI46"/>
<evidence type="ECO:0000313" key="1">
    <source>
        <dbReference type="Proteomes" id="UP000887574"/>
    </source>
</evidence>
<dbReference type="Proteomes" id="UP000887574">
    <property type="component" value="Unplaced"/>
</dbReference>
<name>A0A915DI46_9BILA</name>
<accession>A0A915DI46</accession>
<protein>
    <submittedName>
        <fullName evidence="2">Uncharacterized protein</fullName>
    </submittedName>
</protein>
<keyword evidence="1" id="KW-1185">Reference proteome</keyword>
<proteinExistence type="predicted"/>